<reference evidence="2" key="1">
    <citation type="submission" date="2005-09" db="EMBL/GenBank/DDBJ databases">
        <authorList>
            <person name="Mural R.J."/>
            <person name="Li P.W."/>
            <person name="Adams M.D."/>
            <person name="Amanatides P.G."/>
            <person name="Baden-Tillson H."/>
            <person name="Barnstead M."/>
            <person name="Chin S.H."/>
            <person name="Dew I."/>
            <person name="Evans C.A."/>
            <person name="Ferriera S."/>
            <person name="Flanigan M."/>
            <person name="Fosler C."/>
            <person name="Glodek A."/>
            <person name="Gu Z."/>
            <person name="Holt R.A."/>
            <person name="Jennings D."/>
            <person name="Kraft C.L."/>
            <person name="Lu F."/>
            <person name="Nguyen T."/>
            <person name="Nusskern D.R."/>
            <person name="Pfannkoch C.M."/>
            <person name="Sitter C."/>
            <person name="Sutton G.G."/>
            <person name="Venter J.C."/>
            <person name="Wang Z."/>
            <person name="Woodage T."/>
            <person name="Zheng X.H."/>
            <person name="Zhong F."/>
        </authorList>
    </citation>
    <scope>NUCLEOTIDE SEQUENCE [LARGE SCALE GENOMIC DNA]</scope>
    <source>
        <strain>BN</strain>
        <strain evidence="2">Sprague-Dawley</strain>
    </source>
</reference>
<sequence length="137" mass="15592">MPPWRFFMKETVLGSKLLTGCSLWKMDAYLPLRVDQRSNTLFREEFPGREAYRLNPQISRYPISVENSVLDPCDHRSRFFCGKCGTCSRPGICQGAGSHLPSQVCTHQVSRGSDSLYPPSFLAWFTVPQTKEEGTRI</sequence>
<gene>
    <name evidence="1" type="ORF">rCG_28339</name>
</gene>
<proteinExistence type="predicted"/>
<organism evidence="1 2">
    <name type="scientific">Rattus norvegicus</name>
    <name type="common">Rat</name>
    <dbReference type="NCBI Taxonomy" id="10116"/>
    <lineage>
        <taxon>Eukaryota</taxon>
        <taxon>Metazoa</taxon>
        <taxon>Chordata</taxon>
        <taxon>Craniata</taxon>
        <taxon>Vertebrata</taxon>
        <taxon>Euteleostomi</taxon>
        <taxon>Mammalia</taxon>
        <taxon>Eutheria</taxon>
        <taxon>Euarchontoglires</taxon>
        <taxon>Glires</taxon>
        <taxon>Rodentia</taxon>
        <taxon>Myomorpha</taxon>
        <taxon>Muroidea</taxon>
        <taxon>Muridae</taxon>
        <taxon>Murinae</taxon>
        <taxon>Rattus</taxon>
    </lineage>
</organism>
<dbReference type="AlphaFoldDB" id="A6IEJ6"/>
<evidence type="ECO:0000313" key="1">
    <source>
        <dbReference type="EMBL" id="EDM15283.1"/>
    </source>
</evidence>
<name>A6IEJ6_RAT</name>
<protein>
    <submittedName>
        <fullName evidence="1">RCG28339</fullName>
    </submittedName>
</protein>
<evidence type="ECO:0000313" key="2">
    <source>
        <dbReference type="Proteomes" id="UP000234681"/>
    </source>
</evidence>
<dbReference type="Proteomes" id="UP000234681">
    <property type="component" value="Chromosome 4"/>
</dbReference>
<accession>A6IEJ6</accession>
<dbReference type="EMBL" id="CH473959">
    <property type="protein sequence ID" value="EDM15283.1"/>
    <property type="molecule type" value="Genomic_DNA"/>
</dbReference>